<reference evidence="3 4" key="1">
    <citation type="journal article" date="2018" name="Nat. Biotechnol.">
        <title>A standardized bacterial taxonomy based on genome phylogeny substantially revises the tree of life.</title>
        <authorList>
            <person name="Parks D.H."/>
            <person name="Chuvochina M."/>
            <person name="Waite D.W."/>
            <person name="Rinke C."/>
            <person name="Skarshewski A."/>
            <person name="Chaumeil P.A."/>
            <person name="Hugenholtz P."/>
        </authorList>
    </citation>
    <scope>NUCLEOTIDE SEQUENCE [LARGE SCALE GENOMIC DNA]</scope>
    <source>
        <strain evidence="3">UBA9956</strain>
    </source>
</reference>
<feature type="transmembrane region" description="Helical" evidence="1">
    <location>
        <begin position="12"/>
        <end position="31"/>
    </location>
</feature>
<name>A0A350HBW2_UNCW3</name>
<gene>
    <name evidence="3" type="ORF">DCW38_07620</name>
</gene>
<dbReference type="Pfam" id="PF04892">
    <property type="entry name" value="VanZ"/>
    <property type="match status" value="1"/>
</dbReference>
<keyword evidence="1" id="KW-0812">Transmembrane</keyword>
<proteinExistence type="predicted"/>
<sequence>MKLKDKTKKIIYWLPAFLWMIVIFIVGSVRVDFKGDNINLVSKVLMILKDFLYKKRDVWAFAMLLSENLDRVYHTFEYSILTLLVYYALKKTEDKTVRENAILTSMFVLIIGILDELHQIFIPTRFCSFFDLLADGIGISLMIIFILIFQLSVRRRNAV</sequence>
<dbReference type="NCBIfam" id="NF037970">
    <property type="entry name" value="vanZ_1"/>
    <property type="match status" value="1"/>
</dbReference>
<evidence type="ECO:0000259" key="2">
    <source>
        <dbReference type="Pfam" id="PF04892"/>
    </source>
</evidence>
<dbReference type="Proteomes" id="UP000264062">
    <property type="component" value="Unassembled WGS sequence"/>
</dbReference>
<feature type="transmembrane region" description="Helical" evidence="1">
    <location>
        <begin position="101"/>
        <end position="121"/>
    </location>
</feature>
<feature type="domain" description="VanZ-like" evidence="2">
    <location>
        <begin position="13"/>
        <end position="149"/>
    </location>
</feature>
<keyword evidence="1" id="KW-0472">Membrane</keyword>
<evidence type="ECO:0000256" key="1">
    <source>
        <dbReference type="SAM" id="Phobius"/>
    </source>
</evidence>
<comment type="caution">
    <text evidence="3">The sequence shown here is derived from an EMBL/GenBank/DDBJ whole genome shotgun (WGS) entry which is preliminary data.</text>
</comment>
<feature type="transmembrane region" description="Helical" evidence="1">
    <location>
        <begin position="133"/>
        <end position="153"/>
    </location>
</feature>
<evidence type="ECO:0000313" key="3">
    <source>
        <dbReference type="EMBL" id="HAV93028.1"/>
    </source>
</evidence>
<dbReference type="InterPro" id="IPR006976">
    <property type="entry name" value="VanZ-like"/>
</dbReference>
<organism evidence="3 4">
    <name type="scientific">candidate division WOR-3 bacterium</name>
    <dbReference type="NCBI Taxonomy" id="2052148"/>
    <lineage>
        <taxon>Bacteria</taxon>
        <taxon>Bacteria division WOR-3</taxon>
    </lineage>
</organism>
<dbReference type="EMBL" id="DMZY01000224">
    <property type="protein sequence ID" value="HAV93028.1"/>
    <property type="molecule type" value="Genomic_DNA"/>
</dbReference>
<keyword evidence="1" id="KW-1133">Transmembrane helix</keyword>
<dbReference type="AlphaFoldDB" id="A0A350HBW2"/>
<evidence type="ECO:0000313" key="4">
    <source>
        <dbReference type="Proteomes" id="UP000264062"/>
    </source>
</evidence>
<accession>A0A350HBW2</accession>
<protein>
    <recommendedName>
        <fullName evidence="2">VanZ-like domain-containing protein</fullName>
    </recommendedName>
</protein>